<reference evidence="1" key="2">
    <citation type="submission" date="2020-05" db="UniProtKB">
        <authorList>
            <consortium name="EnsemblMetazoa"/>
        </authorList>
    </citation>
    <scope>IDENTIFICATION</scope>
    <source>
        <strain evidence="1">WRAIR2</strain>
    </source>
</reference>
<proteinExistence type="predicted"/>
<keyword evidence="2" id="KW-1185">Reference proteome</keyword>
<dbReference type="Proteomes" id="UP000075884">
    <property type="component" value="Unassembled WGS sequence"/>
</dbReference>
<accession>A0A182NWJ2</accession>
<dbReference type="VEuPathDB" id="VectorBase:ADIR014261"/>
<dbReference type="EnsemblMetazoa" id="ADIR014261-RA">
    <property type="protein sequence ID" value="ADIR014261-PA"/>
    <property type="gene ID" value="ADIR014261"/>
</dbReference>
<organism evidence="1 2">
    <name type="scientific">Anopheles dirus</name>
    <dbReference type="NCBI Taxonomy" id="7168"/>
    <lineage>
        <taxon>Eukaryota</taxon>
        <taxon>Metazoa</taxon>
        <taxon>Ecdysozoa</taxon>
        <taxon>Arthropoda</taxon>
        <taxon>Hexapoda</taxon>
        <taxon>Insecta</taxon>
        <taxon>Pterygota</taxon>
        <taxon>Neoptera</taxon>
        <taxon>Endopterygota</taxon>
        <taxon>Diptera</taxon>
        <taxon>Nematocera</taxon>
        <taxon>Culicoidea</taxon>
        <taxon>Culicidae</taxon>
        <taxon>Anophelinae</taxon>
        <taxon>Anopheles</taxon>
    </lineage>
</organism>
<evidence type="ECO:0000313" key="1">
    <source>
        <dbReference type="EnsemblMetazoa" id="ADIR014261-PA"/>
    </source>
</evidence>
<evidence type="ECO:0000313" key="2">
    <source>
        <dbReference type="Proteomes" id="UP000075884"/>
    </source>
</evidence>
<name>A0A182NWJ2_9DIPT</name>
<reference evidence="2" key="1">
    <citation type="submission" date="2013-03" db="EMBL/GenBank/DDBJ databases">
        <title>The Genome Sequence of Anopheles dirus WRAIR2.</title>
        <authorList>
            <consortium name="The Broad Institute Genomics Platform"/>
            <person name="Neafsey D.E."/>
            <person name="Walton C."/>
            <person name="Walker B."/>
            <person name="Young S.K."/>
            <person name="Zeng Q."/>
            <person name="Gargeya S."/>
            <person name="Fitzgerald M."/>
            <person name="Haas B."/>
            <person name="Abouelleil A."/>
            <person name="Allen A.W."/>
            <person name="Alvarado L."/>
            <person name="Arachchi H.M."/>
            <person name="Berlin A.M."/>
            <person name="Chapman S.B."/>
            <person name="Gainer-Dewar J."/>
            <person name="Goldberg J."/>
            <person name="Griggs A."/>
            <person name="Gujja S."/>
            <person name="Hansen M."/>
            <person name="Howarth C."/>
            <person name="Imamovic A."/>
            <person name="Ireland A."/>
            <person name="Larimer J."/>
            <person name="McCowan C."/>
            <person name="Murphy C."/>
            <person name="Pearson M."/>
            <person name="Poon T.W."/>
            <person name="Priest M."/>
            <person name="Roberts A."/>
            <person name="Saif S."/>
            <person name="Shea T."/>
            <person name="Sisk P."/>
            <person name="Sykes S."/>
            <person name="Wortman J."/>
            <person name="Nusbaum C."/>
            <person name="Birren B."/>
        </authorList>
    </citation>
    <scope>NUCLEOTIDE SEQUENCE [LARGE SCALE GENOMIC DNA]</scope>
    <source>
        <strain evidence="2">WRAIR2</strain>
    </source>
</reference>
<protein>
    <submittedName>
        <fullName evidence="1">Uncharacterized protein</fullName>
    </submittedName>
</protein>
<sequence length="72" mass="7850">MVHRFEDMPLRQAATGVIIDSDDGSDCRFLGPKPLTQRGFKSPPGLTRHHQGNQGYCTVLLTADLLICNAPA</sequence>
<dbReference type="AlphaFoldDB" id="A0A182NWJ2"/>